<organism evidence="1 2">
    <name type="scientific">Bifidobacterium cebidarum</name>
    <dbReference type="NCBI Taxonomy" id="2650773"/>
    <lineage>
        <taxon>Bacteria</taxon>
        <taxon>Bacillati</taxon>
        <taxon>Actinomycetota</taxon>
        <taxon>Actinomycetes</taxon>
        <taxon>Bifidobacteriales</taxon>
        <taxon>Bifidobacteriaceae</taxon>
        <taxon>Bifidobacterium</taxon>
    </lineage>
</organism>
<keyword evidence="2" id="KW-1185">Reference proteome</keyword>
<evidence type="ECO:0000313" key="2">
    <source>
        <dbReference type="Proteomes" id="UP000468413"/>
    </source>
</evidence>
<sequence>MNKAIVIISHSNYRIKSSGTEKFITDISKLLQLHDIHVVQLFPVIEINNKFKKELFAVNIDDSFDGIYSESTLIDVLEYIALRNKFCYSGVQINHLHGWNLDYLSQALNHLNLPIDIIIHDYDMICENILSHDGLGKLCRLSFGVPSLSRCRICKYYPYNREHYLNCRKFLQSIKKLIYKVIAPSEVAMNNWLLGFPEYASMSIIRNHLKIEKSSNILHKPINKKIRIAYIGSTASHKGFPEWCKLLDTIDLTK</sequence>
<dbReference type="EMBL" id="WBVS01000005">
    <property type="protein sequence ID" value="KAB7788124.1"/>
    <property type="molecule type" value="Genomic_DNA"/>
</dbReference>
<dbReference type="AlphaFoldDB" id="A0A6I1G8T1"/>
<gene>
    <name evidence="1" type="ORF">F7D08_1161</name>
</gene>
<protein>
    <recommendedName>
        <fullName evidence="3">Glycosyltransferase</fullName>
    </recommendedName>
</protein>
<evidence type="ECO:0000313" key="1">
    <source>
        <dbReference type="EMBL" id="KAB7788124.1"/>
    </source>
</evidence>
<evidence type="ECO:0008006" key="3">
    <source>
        <dbReference type="Google" id="ProtNLM"/>
    </source>
</evidence>
<proteinExistence type="predicted"/>
<comment type="caution">
    <text evidence="1">The sequence shown here is derived from an EMBL/GenBank/DDBJ whole genome shotgun (WGS) entry which is preliminary data.</text>
</comment>
<dbReference type="Proteomes" id="UP000468413">
    <property type="component" value="Unassembled WGS sequence"/>
</dbReference>
<name>A0A6I1G8T1_9BIFI</name>
<dbReference type="RefSeq" id="WP_152209767.1">
    <property type="nucleotide sequence ID" value="NZ_WBVS01000005.1"/>
</dbReference>
<accession>A0A6I1G8T1</accession>
<dbReference type="SUPFAM" id="SSF53756">
    <property type="entry name" value="UDP-Glycosyltransferase/glycogen phosphorylase"/>
    <property type="match status" value="1"/>
</dbReference>
<reference evidence="1 2" key="1">
    <citation type="submission" date="2019-09" db="EMBL/GenBank/DDBJ databases">
        <title>Characterization of the phylogenetic diversity of two novel species belonging to the genus Bifidobacterium: Bifidobacterium cebidarum sp. nov. and Bifidobacterium leontopitheci sp. nov.</title>
        <authorList>
            <person name="Lugli G.A."/>
            <person name="Duranti S."/>
            <person name="Milani C."/>
            <person name="Turroni F."/>
            <person name="Ventura M."/>
        </authorList>
    </citation>
    <scope>NUCLEOTIDE SEQUENCE [LARGE SCALE GENOMIC DNA]</scope>
    <source>
        <strain evidence="1 2">LMG 31469</strain>
    </source>
</reference>